<keyword evidence="2" id="KW-0479">Metal-binding</keyword>
<dbReference type="InterPro" id="IPR018247">
    <property type="entry name" value="EF_Hand_1_Ca_BS"/>
</dbReference>
<evidence type="ECO:0000313" key="7">
    <source>
        <dbReference type="EMBL" id="KAJ8872364.1"/>
    </source>
</evidence>
<evidence type="ECO:0000256" key="3">
    <source>
        <dbReference type="ARBA" id="ARBA00022771"/>
    </source>
</evidence>
<keyword evidence="5" id="KW-0539">Nucleus</keyword>
<evidence type="ECO:0000256" key="6">
    <source>
        <dbReference type="SAM" id="MobiDB-lite"/>
    </source>
</evidence>
<evidence type="ECO:0000256" key="1">
    <source>
        <dbReference type="ARBA" id="ARBA00004123"/>
    </source>
</evidence>
<keyword evidence="4" id="KW-0862">Zinc</keyword>
<evidence type="ECO:0008006" key="9">
    <source>
        <dbReference type="Google" id="ProtNLM"/>
    </source>
</evidence>
<reference evidence="7 8" key="1">
    <citation type="submission" date="2023-02" db="EMBL/GenBank/DDBJ databases">
        <title>LHISI_Scaffold_Assembly.</title>
        <authorList>
            <person name="Stuart O.P."/>
            <person name="Cleave R."/>
            <person name="Magrath M.J.L."/>
            <person name="Mikheyev A.S."/>
        </authorList>
    </citation>
    <scope>NUCLEOTIDE SEQUENCE [LARGE SCALE GENOMIC DNA]</scope>
    <source>
        <strain evidence="7">Daus_M_001</strain>
        <tissue evidence="7">Leg muscle</tissue>
    </source>
</reference>
<comment type="subcellular location">
    <subcellularLocation>
        <location evidence="1">Nucleus</location>
    </subcellularLocation>
</comment>
<protein>
    <recommendedName>
        <fullName evidence="9">Transposase</fullName>
    </recommendedName>
</protein>
<dbReference type="InterPro" id="IPR052035">
    <property type="entry name" value="ZnF_BED_domain_contain"/>
</dbReference>
<feature type="region of interest" description="Disordered" evidence="6">
    <location>
        <begin position="75"/>
        <end position="95"/>
    </location>
</feature>
<evidence type="ECO:0000256" key="2">
    <source>
        <dbReference type="ARBA" id="ARBA00022723"/>
    </source>
</evidence>
<gene>
    <name evidence="7" type="ORF">PR048_025968</name>
</gene>
<dbReference type="SUPFAM" id="SSF140996">
    <property type="entry name" value="Hermes dimerisation domain"/>
    <property type="match status" value="1"/>
</dbReference>
<dbReference type="InterPro" id="IPR012337">
    <property type="entry name" value="RNaseH-like_sf"/>
</dbReference>
<evidence type="ECO:0000256" key="5">
    <source>
        <dbReference type="ARBA" id="ARBA00023242"/>
    </source>
</evidence>
<keyword evidence="3" id="KW-0863">Zinc-finger</keyword>
<dbReference type="SUPFAM" id="SSF53098">
    <property type="entry name" value="Ribonuclease H-like"/>
    <property type="match status" value="1"/>
</dbReference>
<evidence type="ECO:0000256" key="4">
    <source>
        <dbReference type="ARBA" id="ARBA00022833"/>
    </source>
</evidence>
<dbReference type="PANTHER" id="PTHR46481">
    <property type="entry name" value="ZINC FINGER BED DOMAIN-CONTAINING PROTEIN 4"/>
    <property type="match status" value="1"/>
</dbReference>
<proteinExistence type="predicted"/>
<dbReference type="PANTHER" id="PTHR46481:SF10">
    <property type="entry name" value="ZINC FINGER BED DOMAIN-CONTAINING PROTEIN 39"/>
    <property type="match status" value="1"/>
</dbReference>
<evidence type="ECO:0000313" key="8">
    <source>
        <dbReference type="Proteomes" id="UP001159363"/>
    </source>
</evidence>
<accession>A0ABQ9GK38</accession>
<comment type="caution">
    <text evidence="7">The sequence shown here is derived from an EMBL/GenBank/DDBJ whole genome shotgun (WGS) entry which is preliminary data.</text>
</comment>
<dbReference type="Proteomes" id="UP001159363">
    <property type="component" value="Chromosome 10"/>
</dbReference>
<dbReference type="EMBL" id="JARBHB010000011">
    <property type="protein sequence ID" value="KAJ8872364.1"/>
    <property type="molecule type" value="Genomic_DNA"/>
</dbReference>
<keyword evidence="8" id="KW-1185">Reference proteome</keyword>
<name>A0ABQ9GK38_9NEOP</name>
<dbReference type="PROSITE" id="PS00018">
    <property type="entry name" value="EF_HAND_1"/>
    <property type="match status" value="1"/>
</dbReference>
<sequence>MHFAITAKVVYPERGSCKSALNLYKHLKTQHPKRLKVESVQVMSKALCSPVASASVTEVISSRSESHLTNVASTPTFATSEMGSHKTGSKYQKSPMQQTLTQVIDKTSRFENDDKRQLTITHLIAKMVCVHGQPLNILENRGFTELINHPELCFPMHSRKTLSNVIIPTMYDSAIKNVESQLLEAEFVAITTDLWTSMANTDFLSATAHYVNKEFVLQHLCLDIVPFPQRQKVVAVVRDNARNIVAGLELPPFNHTACLAHTVQLMLRKYSARATKVLKTYQITAGEAQYRLIQEEPTRCNTMLYMLKRLYEQKSDKDDDHSIAAEELTQYFSEEMMTPDCSVTEYWRRTDHCKPLQTLSKKYCLSHLQQFAVRDFSALHDSFATPSETVYIYT</sequence>
<organism evidence="7 8">
    <name type="scientific">Dryococelus australis</name>
    <dbReference type="NCBI Taxonomy" id="614101"/>
    <lineage>
        <taxon>Eukaryota</taxon>
        <taxon>Metazoa</taxon>
        <taxon>Ecdysozoa</taxon>
        <taxon>Arthropoda</taxon>
        <taxon>Hexapoda</taxon>
        <taxon>Insecta</taxon>
        <taxon>Pterygota</taxon>
        <taxon>Neoptera</taxon>
        <taxon>Polyneoptera</taxon>
        <taxon>Phasmatodea</taxon>
        <taxon>Verophasmatodea</taxon>
        <taxon>Anareolatae</taxon>
        <taxon>Phasmatidae</taxon>
        <taxon>Eurycanthinae</taxon>
        <taxon>Dryococelus</taxon>
    </lineage>
</organism>